<feature type="transmembrane region" description="Helical" evidence="9">
    <location>
        <begin position="258"/>
        <end position="276"/>
    </location>
</feature>
<gene>
    <name evidence="11" type="ORF">PQR63_12030</name>
</gene>
<dbReference type="PANTHER" id="PTHR30413:SF8">
    <property type="entry name" value="TRANSPORT PERMEASE PROTEIN"/>
    <property type="match status" value="1"/>
</dbReference>
<evidence type="ECO:0000256" key="5">
    <source>
        <dbReference type="ARBA" id="ARBA00022519"/>
    </source>
</evidence>
<proteinExistence type="inferred from homology"/>
<evidence type="ECO:0000256" key="8">
    <source>
        <dbReference type="ARBA" id="ARBA00023136"/>
    </source>
</evidence>
<dbReference type="InterPro" id="IPR013525">
    <property type="entry name" value="ABC2_TM"/>
</dbReference>
<evidence type="ECO:0000256" key="7">
    <source>
        <dbReference type="ARBA" id="ARBA00022989"/>
    </source>
</evidence>
<evidence type="ECO:0000256" key="4">
    <source>
        <dbReference type="ARBA" id="ARBA00022475"/>
    </source>
</evidence>
<dbReference type="PANTHER" id="PTHR30413">
    <property type="entry name" value="INNER MEMBRANE TRANSPORT PERMEASE"/>
    <property type="match status" value="1"/>
</dbReference>
<accession>A0ABW8Z9Z6</accession>
<evidence type="ECO:0000256" key="3">
    <source>
        <dbReference type="ARBA" id="ARBA00022448"/>
    </source>
</evidence>
<dbReference type="RefSeq" id="WP_408168120.1">
    <property type="nucleotide sequence ID" value="NZ_JAQQFR010000007.1"/>
</dbReference>
<feature type="transmembrane region" description="Helical" evidence="9">
    <location>
        <begin position="131"/>
        <end position="159"/>
    </location>
</feature>
<keyword evidence="5" id="KW-0997">Cell inner membrane</keyword>
<reference evidence="11 12" key="1">
    <citation type="journal article" date="2024" name="Chem. Sci.">
        <title>Discovery of megapolipeptins by genome mining of a Burkholderiales bacteria collection.</title>
        <authorList>
            <person name="Paulo B.S."/>
            <person name="Recchia M.J.J."/>
            <person name="Lee S."/>
            <person name="Fergusson C.H."/>
            <person name="Romanowski S.B."/>
            <person name="Hernandez A."/>
            <person name="Krull N."/>
            <person name="Liu D.Y."/>
            <person name="Cavanagh H."/>
            <person name="Bos A."/>
            <person name="Gray C.A."/>
            <person name="Murphy B.T."/>
            <person name="Linington R.G."/>
            <person name="Eustaquio A.S."/>
        </authorList>
    </citation>
    <scope>NUCLEOTIDE SEQUENCE [LARGE SCALE GENOMIC DNA]</scope>
    <source>
        <strain evidence="11 12">RL21-008-BIB-B</strain>
    </source>
</reference>
<dbReference type="EMBL" id="JAQQFR010000007">
    <property type="protein sequence ID" value="MFL9879118.1"/>
    <property type="molecule type" value="Genomic_DNA"/>
</dbReference>
<protein>
    <recommendedName>
        <fullName evidence="9">Transport permease protein</fullName>
    </recommendedName>
</protein>
<keyword evidence="6 9" id="KW-0812">Transmembrane</keyword>
<comment type="caution">
    <text evidence="11">The sequence shown here is derived from an EMBL/GenBank/DDBJ whole genome shotgun (WGS) entry which is preliminary data.</text>
</comment>
<dbReference type="PROSITE" id="PS51012">
    <property type="entry name" value="ABC_TM2"/>
    <property type="match status" value="1"/>
</dbReference>
<evidence type="ECO:0000256" key="1">
    <source>
        <dbReference type="ARBA" id="ARBA00004429"/>
    </source>
</evidence>
<comment type="subcellular location">
    <subcellularLocation>
        <location evidence="1 9">Cell inner membrane</location>
        <topology evidence="1 9">Multi-pass membrane protein</topology>
    </subcellularLocation>
</comment>
<feature type="transmembrane region" description="Helical" evidence="9">
    <location>
        <begin position="91"/>
        <end position="110"/>
    </location>
</feature>
<evidence type="ECO:0000256" key="6">
    <source>
        <dbReference type="ARBA" id="ARBA00022692"/>
    </source>
</evidence>
<feature type="transmembrane region" description="Helical" evidence="9">
    <location>
        <begin position="165"/>
        <end position="188"/>
    </location>
</feature>
<evidence type="ECO:0000313" key="11">
    <source>
        <dbReference type="EMBL" id="MFL9879118.1"/>
    </source>
</evidence>
<dbReference type="Proteomes" id="UP001629214">
    <property type="component" value="Unassembled WGS sequence"/>
</dbReference>
<organism evidence="11 12">
    <name type="scientific">Herbaspirillum rhizosphaerae</name>
    <dbReference type="NCBI Taxonomy" id="346179"/>
    <lineage>
        <taxon>Bacteria</taxon>
        <taxon>Pseudomonadati</taxon>
        <taxon>Pseudomonadota</taxon>
        <taxon>Betaproteobacteria</taxon>
        <taxon>Burkholderiales</taxon>
        <taxon>Oxalobacteraceae</taxon>
        <taxon>Herbaspirillum</taxon>
    </lineage>
</organism>
<evidence type="ECO:0000256" key="2">
    <source>
        <dbReference type="ARBA" id="ARBA00007783"/>
    </source>
</evidence>
<dbReference type="InterPro" id="IPR047817">
    <property type="entry name" value="ABC2_TM_bact-type"/>
</dbReference>
<keyword evidence="8 9" id="KW-0472">Membrane</keyword>
<feature type="transmembrane region" description="Helical" evidence="9">
    <location>
        <begin position="57"/>
        <end position="79"/>
    </location>
</feature>
<keyword evidence="7 9" id="KW-1133">Transmembrane helix</keyword>
<keyword evidence="3 9" id="KW-0813">Transport</keyword>
<evidence type="ECO:0000259" key="10">
    <source>
        <dbReference type="PROSITE" id="PS51012"/>
    </source>
</evidence>
<feature type="domain" description="ABC transmembrane type-2" evidence="10">
    <location>
        <begin position="58"/>
        <end position="279"/>
    </location>
</feature>
<evidence type="ECO:0000313" key="12">
    <source>
        <dbReference type="Proteomes" id="UP001629214"/>
    </source>
</evidence>
<name>A0ABW8Z9Z6_9BURK</name>
<keyword evidence="12" id="KW-1185">Reference proteome</keyword>
<keyword evidence="4 9" id="KW-1003">Cell membrane</keyword>
<evidence type="ECO:0000256" key="9">
    <source>
        <dbReference type="RuleBase" id="RU361157"/>
    </source>
</evidence>
<feature type="transmembrane region" description="Helical" evidence="9">
    <location>
        <begin position="200"/>
        <end position="222"/>
    </location>
</feature>
<comment type="similarity">
    <text evidence="2 9">Belongs to the ABC-2 integral membrane protein family.</text>
</comment>
<sequence length="287" mass="31974">MSTNGINPSSITSANSPEIVISANPDHSHYWRDFWSFRELLALLVWRDVLVRYKQTVIGASWAILRPLATMLVFTLVFGKIAKLPSSDTPYALLVFAGLLPWMFFATTLSEAGNSITANGHIVSKVYFPRLIVPVSTLLVGLVDFLLAGLVYLALAVIFGHFPNWHIIFLPLFLILLCGLIMGCGLWVAALNVKYRDFRYIVPVVLQLGAYLSPVGFASSLVPERWRLLYSINPMVGIIDGFRWSLLGDGFPLHWDSLLMSLLVTMLLLIPGIIFFRRSEGAFADAI</sequence>
<dbReference type="Pfam" id="PF01061">
    <property type="entry name" value="ABC2_membrane"/>
    <property type="match status" value="1"/>
</dbReference>